<accession>A0A7S1FZ77</accession>
<keyword evidence="1" id="KW-0812">Transmembrane</keyword>
<gene>
    <name evidence="2" type="ORF">CHYS00102_LOCUS24888</name>
</gene>
<organism evidence="2">
    <name type="scientific">Corethron hystrix</name>
    <dbReference type="NCBI Taxonomy" id="216773"/>
    <lineage>
        <taxon>Eukaryota</taxon>
        <taxon>Sar</taxon>
        <taxon>Stramenopiles</taxon>
        <taxon>Ochrophyta</taxon>
        <taxon>Bacillariophyta</taxon>
        <taxon>Coscinodiscophyceae</taxon>
        <taxon>Corethrophycidae</taxon>
        <taxon>Corethrales</taxon>
        <taxon>Corethraceae</taxon>
        <taxon>Corethron</taxon>
    </lineage>
</organism>
<dbReference type="EMBL" id="HBFR01034061">
    <property type="protein sequence ID" value="CAD8897674.1"/>
    <property type="molecule type" value="Transcribed_RNA"/>
</dbReference>
<protein>
    <submittedName>
        <fullName evidence="2">Uncharacterized protein</fullName>
    </submittedName>
</protein>
<feature type="transmembrane region" description="Helical" evidence="1">
    <location>
        <begin position="33"/>
        <end position="53"/>
    </location>
</feature>
<keyword evidence="1" id="KW-1133">Transmembrane helix</keyword>
<name>A0A7S1FZ77_9STRA</name>
<reference evidence="2" key="1">
    <citation type="submission" date="2021-01" db="EMBL/GenBank/DDBJ databases">
        <authorList>
            <person name="Corre E."/>
            <person name="Pelletier E."/>
            <person name="Niang G."/>
            <person name="Scheremetjew M."/>
            <person name="Finn R."/>
            <person name="Kale V."/>
            <person name="Holt S."/>
            <person name="Cochrane G."/>
            <person name="Meng A."/>
            <person name="Brown T."/>
            <person name="Cohen L."/>
        </authorList>
    </citation>
    <scope>NUCLEOTIDE SEQUENCE</scope>
    <source>
        <strain evidence="2">308</strain>
    </source>
</reference>
<dbReference type="AlphaFoldDB" id="A0A7S1FZ77"/>
<evidence type="ECO:0000256" key="1">
    <source>
        <dbReference type="SAM" id="Phobius"/>
    </source>
</evidence>
<keyword evidence="1" id="KW-0472">Membrane</keyword>
<sequence length="97" mass="11403">MSICKFEEVCVQISKIDSQNPSMKVVSLTGDCFHSVDNLFFGVFIFIFLHDIFHTCHSKSKLLKIMILFNQEVYFVVCVFVFIEYSPDVIKFIFYPR</sequence>
<evidence type="ECO:0000313" key="2">
    <source>
        <dbReference type="EMBL" id="CAD8897674.1"/>
    </source>
</evidence>
<proteinExistence type="predicted"/>